<keyword evidence="2" id="KW-1185">Reference proteome</keyword>
<dbReference type="EMBL" id="CP003583">
    <property type="protein sequence ID" value="AFK59579.1"/>
    <property type="molecule type" value="Genomic_DNA"/>
</dbReference>
<accession>Q3XZM3</accession>
<dbReference type="KEGG" id="efu:HMPREF0351_11955"/>
<dbReference type="Proteomes" id="UP000005269">
    <property type="component" value="Chromosome"/>
</dbReference>
<reference evidence="1 2" key="1">
    <citation type="journal article" date="2012" name="BMC Microbiol.">
        <title>Complete genome sequence of Enterococcus faecium strain TX16 and comparative genomic analysis of Enterococcus faecium genomes.</title>
        <authorList>
            <person name="Qin X."/>
            <person name="Galloway-Pena J.R."/>
            <person name="Sillanpaa J."/>
            <person name="Hyeob Roh J."/>
            <person name="Nallapareddy S.R."/>
            <person name="Chowdhury S."/>
            <person name="Bourgogne A."/>
            <person name="Choudhury T."/>
            <person name="Munzy D.M."/>
            <person name="Buhay C.J."/>
            <person name="Ding Y."/>
            <person name="Dugan-Rocha S."/>
            <person name="Liu W."/>
            <person name="Kovar C."/>
            <person name="Sodergren E."/>
            <person name="Highlander S."/>
            <person name="Petrosino J.F."/>
            <person name="Worley K.C."/>
            <person name="Gibbs R.A."/>
            <person name="Weinstock G.M."/>
            <person name="Murray B.E."/>
        </authorList>
    </citation>
    <scope>NUCLEOTIDE SEQUENCE [LARGE SCALE GENOMIC DNA]</scope>
    <source>
        <strain evidence="2">ATCC BAA-472 / TX0016 / DO</strain>
    </source>
</reference>
<evidence type="ECO:0000313" key="2">
    <source>
        <dbReference type="Proteomes" id="UP000005269"/>
    </source>
</evidence>
<dbReference type="RefSeq" id="WP_002288205.1">
    <property type="nucleotide sequence ID" value="NC_017960.1"/>
</dbReference>
<evidence type="ECO:0000313" key="1">
    <source>
        <dbReference type="EMBL" id="AFK59579.1"/>
    </source>
</evidence>
<name>Q3XZM3_ENTFD</name>
<gene>
    <name evidence="1" type="ORF">HMPREF0351_11955</name>
</gene>
<dbReference type="HOGENOM" id="CLU_082959_0_0_9"/>
<protein>
    <submittedName>
        <fullName evidence="1">Uncharacterized protein</fullName>
    </submittedName>
</protein>
<dbReference type="AlphaFoldDB" id="Q3XZM3"/>
<organism evidence="1 2">
    <name type="scientific">Enterococcus faecium (strain ATCC BAA-472 / TX0016 / DO)</name>
    <dbReference type="NCBI Taxonomy" id="333849"/>
    <lineage>
        <taxon>Bacteria</taxon>
        <taxon>Bacillati</taxon>
        <taxon>Bacillota</taxon>
        <taxon>Bacilli</taxon>
        <taxon>Lactobacillales</taxon>
        <taxon>Enterococcaceae</taxon>
        <taxon>Enterococcus</taxon>
    </lineage>
</organism>
<proteinExistence type="predicted"/>
<sequence>MILAINYADKKFLNAQKYNSFTAKKIGEVDRVIEYGPHMIDESFKIRNSKWFVEGDSQIGKYGLWRPLIVCDAYEKMAEGDYLIYSDAGTYFVNSVKPLIEMMEENKENILVFELPFIEKCWTKRDVFVRLNVDQAKYTESNQRLSTVFVLKKGKDSDEFIEMYKEAALEFPELFTDEENTSGLDNYPGFIQNRHNQSVLSLISKKLGIVAHRDPTEYGLHPELYFSYLIPRSCFNICTYPDDKYPQIFVQHRSGKVNAKVKCLAIIRSHFPVCISGSIIKLIKRLKK</sequence>